<feature type="compositionally biased region" description="Basic and acidic residues" evidence="1">
    <location>
        <begin position="218"/>
        <end position="251"/>
    </location>
</feature>
<organism evidence="2 3">
    <name type="scientific">Pontibacter actiniarum</name>
    <dbReference type="NCBI Taxonomy" id="323450"/>
    <lineage>
        <taxon>Bacteria</taxon>
        <taxon>Pseudomonadati</taxon>
        <taxon>Bacteroidota</taxon>
        <taxon>Cytophagia</taxon>
        <taxon>Cytophagales</taxon>
        <taxon>Hymenobacteraceae</taxon>
        <taxon>Pontibacter</taxon>
    </lineage>
</organism>
<dbReference type="AlphaFoldDB" id="A0A1X9YVA3"/>
<feature type="compositionally biased region" description="Low complexity" evidence="1">
    <location>
        <begin position="30"/>
        <end position="41"/>
    </location>
</feature>
<feature type="region of interest" description="Disordered" evidence="1">
    <location>
        <begin position="1"/>
        <end position="197"/>
    </location>
</feature>
<feature type="compositionally biased region" description="Basic and acidic residues" evidence="1">
    <location>
        <begin position="135"/>
        <end position="144"/>
    </location>
</feature>
<feature type="compositionally biased region" description="Polar residues" evidence="1">
    <location>
        <begin position="1"/>
        <end position="12"/>
    </location>
</feature>
<proteinExistence type="predicted"/>
<feature type="compositionally biased region" description="Basic and acidic residues" evidence="1">
    <location>
        <begin position="13"/>
        <end position="29"/>
    </location>
</feature>
<dbReference type="KEGG" id="pact:CA264_15840"/>
<feature type="compositionally biased region" description="Polar residues" evidence="1">
    <location>
        <begin position="270"/>
        <end position="280"/>
    </location>
</feature>
<accession>A0A1X9YVA3</accession>
<dbReference type="Proteomes" id="UP000266292">
    <property type="component" value="Chromosome"/>
</dbReference>
<dbReference type="EMBL" id="CP021235">
    <property type="protein sequence ID" value="ARS36773.1"/>
    <property type="molecule type" value="Genomic_DNA"/>
</dbReference>
<reference evidence="3" key="1">
    <citation type="submission" date="2017-05" db="EMBL/GenBank/DDBJ databases">
        <authorList>
            <person name="Ray J."/>
            <person name="Price M."/>
            <person name="Deutschbauer A."/>
        </authorList>
    </citation>
    <scope>NUCLEOTIDE SEQUENCE [LARGE SCALE GENOMIC DNA]</scope>
    <source>
        <strain evidence="3">DSM 19842</strain>
    </source>
</reference>
<evidence type="ECO:0000313" key="2">
    <source>
        <dbReference type="EMBL" id="ARS36773.1"/>
    </source>
</evidence>
<dbReference type="RefSeq" id="WP_025608374.1">
    <property type="nucleotide sequence ID" value="NZ_CP021235.1"/>
</dbReference>
<sequence length="280" mass="33411">MANKPMNLNGSEGENHEIGRKLYNQEHHQNQQQGQRYGYRGTDTRQWGEGNYFHTGPNPRGAQDSPQRKYGDNYQHDRNSSYAQGRNAHLNDHYGSESMSSYRNERDYIDHGDRGNYQHSQQHSMRRPHTSGDALENRGNRYDVNDYQNDQWREGPGSRSRYKEDDYRYGSGSHNWYREGRYTPDNDASAPHPRDNRGFMDRMKDTWNDIWHSDDANYRQRNRHESPTERTSSRGHHGYESYRDRNFDRGFEGGPRWADEVDSGDDNYYNDINRNQRWRR</sequence>
<dbReference type="STRING" id="709015.GCA_000472485_03196"/>
<dbReference type="OrthoDB" id="892383at2"/>
<keyword evidence="3" id="KW-1185">Reference proteome</keyword>
<evidence type="ECO:0000313" key="3">
    <source>
        <dbReference type="Proteomes" id="UP000266292"/>
    </source>
</evidence>
<name>A0A1X9YVA3_9BACT</name>
<feature type="region of interest" description="Disordered" evidence="1">
    <location>
        <begin position="218"/>
        <end position="280"/>
    </location>
</feature>
<evidence type="ECO:0000256" key="1">
    <source>
        <dbReference type="SAM" id="MobiDB-lite"/>
    </source>
</evidence>
<protein>
    <submittedName>
        <fullName evidence="2">Uncharacterized protein</fullName>
    </submittedName>
</protein>
<gene>
    <name evidence="2" type="ORF">CA264_15840</name>
</gene>
<feature type="compositionally biased region" description="Basic and acidic residues" evidence="1">
    <location>
        <begin position="66"/>
        <end position="79"/>
    </location>
</feature>
<feature type="compositionally biased region" description="Basic and acidic residues" evidence="1">
    <location>
        <begin position="103"/>
        <end position="116"/>
    </location>
</feature>